<dbReference type="GO" id="GO:0006078">
    <property type="term" value="P:(1-&gt;6)-beta-D-glucan biosynthetic process"/>
    <property type="evidence" value="ECO:0007669"/>
    <property type="project" value="TreeGrafter"/>
</dbReference>
<keyword evidence="3" id="KW-0325">Glycoprotein</keyword>
<keyword evidence="4" id="KW-0961">Cell wall biogenesis/degradation</keyword>
<keyword evidence="7" id="KW-1185">Reference proteome</keyword>
<proteinExistence type="predicted"/>
<reference evidence="7" key="1">
    <citation type="journal article" date="2010" name="Genome Biol.">
        <title>Genome sequence of the necrotrophic plant pathogen Pythium ultimum reveals original pathogenicity mechanisms and effector repertoire.</title>
        <authorList>
            <person name="Levesque C.A."/>
            <person name="Brouwer H."/>
            <person name="Cano L."/>
            <person name="Hamilton J.P."/>
            <person name="Holt C."/>
            <person name="Huitema E."/>
            <person name="Raffaele S."/>
            <person name="Robideau G.P."/>
            <person name="Thines M."/>
            <person name="Win J."/>
            <person name="Zerillo M.M."/>
            <person name="Beakes G.W."/>
            <person name="Boore J.L."/>
            <person name="Busam D."/>
            <person name="Dumas B."/>
            <person name="Ferriera S."/>
            <person name="Fuerstenberg S.I."/>
            <person name="Gachon C.M."/>
            <person name="Gaulin E."/>
            <person name="Govers F."/>
            <person name="Grenville-Briggs L."/>
            <person name="Horner N."/>
            <person name="Hostetler J."/>
            <person name="Jiang R.H."/>
            <person name="Johnson J."/>
            <person name="Krajaejun T."/>
            <person name="Lin H."/>
            <person name="Meijer H.J."/>
            <person name="Moore B."/>
            <person name="Morris P."/>
            <person name="Phuntmart V."/>
            <person name="Puiu D."/>
            <person name="Shetty J."/>
            <person name="Stajich J.E."/>
            <person name="Tripathy S."/>
            <person name="Wawra S."/>
            <person name="van West P."/>
            <person name="Whitty B.R."/>
            <person name="Coutinho P.M."/>
            <person name="Henrissat B."/>
            <person name="Martin F."/>
            <person name="Thomas P.D."/>
            <person name="Tyler B.M."/>
            <person name="De Vries R.P."/>
            <person name="Kamoun S."/>
            <person name="Yandell M."/>
            <person name="Tisserat N."/>
            <person name="Buell C.R."/>
        </authorList>
    </citation>
    <scope>NUCLEOTIDE SEQUENCE</scope>
    <source>
        <strain evidence="7">DAOM:BR144</strain>
    </source>
</reference>
<dbReference type="Gene3D" id="2.60.120.200">
    <property type="match status" value="2"/>
</dbReference>
<dbReference type="InParanoid" id="K3X0H7"/>
<dbReference type="GO" id="GO:0005789">
    <property type="term" value="C:endoplasmic reticulum membrane"/>
    <property type="evidence" value="ECO:0007669"/>
    <property type="project" value="TreeGrafter"/>
</dbReference>
<dbReference type="Pfam" id="PF03935">
    <property type="entry name" value="SKN1_KRE6_Sbg1"/>
    <property type="match status" value="2"/>
</dbReference>
<dbReference type="EnsemblProtists" id="PYU1_T010726">
    <property type="protein sequence ID" value="PYU1_T010726"/>
    <property type="gene ID" value="PYU1_G010703"/>
</dbReference>
<dbReference type="FunFam" id="2.60.120.200:FF:000157">
    <property type="entry name" value="Beta-glucan synthesis-associated protein SKN1"/>
    <property type="match status" value="1"/>
</dbReference>
<evidence type="ECO:0000256" key="3">
    <source>
        <dbReference type="ARBA" id="ARBA00023180"/>
    </source>
</evidence>
<dbReference type="PANTHER" id="PTHR31361:SF1">
    <property type="entry name" value="BETA-GLUCAN SYNTHESIS-ASSOCIATED PROTEIN KRE6-RELATED"/>
    <property type="match status" value="1"/>
</dbReference>
<dbReference type="GO" id="GO:0071555">
    <property type="term" value="P:cell wall organization"/>
    <property type="evidence" value="ECO:0007669"/>
    <property type="project" value="UniProtKB-KW"/>
</dbReference>
<dbReference type="InterPro" id="IPR013320">
    <property type="entry name" value="ConA-like_dom_sf"/>
</dbReference>
<dbReference type="STRING" id="431595.K3X0H7"/>
<evidence type="ECO:0000313" key="7">
    <source>
        <dbReference type="Proteomes" id="UP000019132"/>
    </source>
</evidence>
<comment type="subcellular location">
    <subcellularLocation>
        <location evidence="1">Membrane</location>
    </subcellularLocation>
</comment>
<reference evidence="6" key="3">
    <citation type="submission" date="2015-02" db="UniProtKB">
        <authorList>
            <consortium name="EnsemblProtists"/>
        </authorList>
    </citation>
    <scope>IDENTIFICATION</scope>
    <source>
        <strain evidence="6">DAOM BR144</strain>
    </source>
</reference>
<name>K3X0H7_GLOUD</name>
<dbReference type="HOGENOM" id="CLU_018379_2_0_1"/>
<evidence type="ECO:0000256" key="5">
    <source>
        <dbReference type="SAM" id="Phobius"/>
    </source>
</evidence>
<dbReference type="OMA" id="PPFGMSI"/>
<reference evidence="7" key="2">
    <citation type="submission" date="2010-04" db="EMBL/GenBank/DDBJ databases">
        <authorList>
            <person name="Buell R."/>
            <person name="Hamilton J."/>
            <person name="Hostetler J."/>
        </authorList>
    </citation>
    <scope>NUCLEOTIDE SEQUENCE [LARGE SCALE GENOMIC DNA]</scope>
    <source>
        <strain evidence="7">DAOM:BR144</strain>
    </source>
</reference>
<dbReference type="VEuPathDB" id="FungiDB:PYU1_G010703"/>
<feature type="transmembrane region" description="Helical" evidence="5">
    <location>
        <begin position="635"/>
        <end position="655"/>
    </location>
</feature>
<evidence type="ECO:0000256" key="4">
    <source>
        <dbReference type="ARBA" id="ARBA00023316"/>
    </source>
</evidence>
<dbReference type="PANTHER" id="PTHR31361">
    <property type="entry name" value="BETA-GLUCAN SYNTHESIS-ASSOCIATED PROTEIN KRE6-RELATED"/>
    <property type="match status" value="1"/>
</dbReference>
<accession>K3X0H7</accession>
<organism evidence="6 7">
    <name type="scientific">Globisporangium ultimum (strain ATCC 200006 / CBS 805.95 / DAOM BR144)</name>
    <name type="common">Pythium ultimum</name>
    <dbReference type="NCBI Taxonomy" id="431595"/>
    <lineage>
        <taxon>Eukaryota</taxon>
        <taxon>Sar</taxon>
        <taxon>Stramenopiles</taxon>
        <taxon>Oomycota</taxon>
        <taxon>Peronosporomycetes</taxon>
        <taxon>Pythiales</taxon>
        <taxon>Pythiaceae</taxon>
        <taxon>Globisporangium</taxon>
    </lineage>
</organism>
<dbReference type="AlphaFoldDB" id="K3X0H7"/>
<keyword evidence="2 5" id="KW-0472">Membrane</keyword>
<dbReference type="GO" id="GO:0015926">
    <property type="term" value="F:glucosidase activity"/>
    <property type="evidence" value="ECO:0007669"/>
    <property type="project" value="TreeGrafter"/>
</dbReference>
<protein>
    <recommendedName>
        <fullName evidence="8">GH16 domain-containing protein</fullName>
    </recommendedName>
</protein>
<keyword evidence="5" id="KW-1133">Transmembrane helix</keyword>
<evidence type="ECO:0000313" key="6">
    <source>
        <dbReference type="EnsemblProtists" id="PYU1_T010726"/>
    </source>
</evidence>
<keyword evidence="5" id="KW-0812">Transmembrane</keyword>
<evidence type="ECO:0000256" key="2">
    <source>
        <dbReference type="ARBA" id="ARBA00023136"/>
    </source>
</evidence>
<dbReference type="Proteomes" id="UP000019132">
    <property type="component" value="Unassembled WGS sequence"/>
</dbReference>
<dbReference type="InterPro" id="IPR005629">
    <property type="entry name" value="Skn1/Kre6/Sbg1"/>
</dbReference>
<evidence type="ECO:0008006" key="8">
    <source>
        <dbReference type="Google" id="ProtNLM"/>
    </source>
</evidence>
<dbReference type="EMBL" id="GL376592">
    <property type="status" value="NOT_ANNOTATED_CDS"/>
    <property type="molecule type" value="Genomic_DNA"/>
</dbReference>
<evidence type="ECO:0000256" key="1">
    <source>
        <dbReference type="ARBA" id="ARBA00004370"/>
    </source>
</evidence>
<sequence length="717" mass="78174">MSGIRTWVDTATPDDRQVYTSTRGGQWELVMSDEFNTPNRDFRPGQDHMWTSVEKPDGVNAALEVYSHNMTSTACDADGTCYFYIRAIDEVTKLTLWNDYRNPPGFQNSTFFYRAAMVQSWNKFCFQGGMVEVRAQLPGAISNASGNPDIAAGPRGHATSKAYYPTWPGIWMMGNLGRAIFTGSTNRMWPFSYNECNDDVFLSSNQRISACDPNPGSGMNPFQGRGAPEIDILEGGGSDVSSSIQLGPGMPQEYRIMFAANDSNPGCVYSASCTTPGANAPDLPTALYRTRRGHKSWYQGLLYAANNFCSANTSARQSYSTVKANMDRGITENSCTLTTCPGSKDPNAGLSFIDGSRTEHWGVNTNGTCFPLMNGYTGAYLCSPGNPSSRCEKTDVPQNDRMAVFEYQMDAISANWPLHVAAYTSFLTYQLEWVMGDTGYVRWMLAGQPLYEIPASSIVSPPQNAAKSNPKKLMIEEPLYIIFNVALSSSWGTSPPNIGKECRGDGKDPVANAICNEFPMYLKIDYIRVYQDTSPTSTMAVGCDPSTHPTRQWIQDNIDDYQDFDNMVIDVAGRGFCATNADCTIAPNVGGGITTGWCVNNRCQCNDASWTGPRCTSTSSALQDPSSSRSYGPSLYVSAGTCGVLFAITLAVMAVSRKSHRQQVVELVRMQQKKADTLGSSRVPSAVEDLVVLPTGTISPLETKSSALGEKRNPDAA</sequence>
<dbReference type="GO" id="GO:0005886">
    <property type="term" value="C:plasma membrane"/>
    <property type="evidence" value="ECO:0007669"/>
    <property type="project" value="TreeGrafter"/>
</dbReference>
<dbReference type="SUPFAM" id="SSF49899">
    <property type="entry name" value="Concanavalin A-like lectins/glucanases"/>
    <property type="match status" value="1"/>
</dbReference>
<dbReference type="eggNOG" id="ENOG502QR13">
    <property type="taxonomic scope" value="Eukaryota"/>
</dbReference>